<gene>
    <name evidence="2" type="ORF">GM661_10075</name>
</gene>
<reference evidence="2" key="1">
    <citation type="submission" date="2019-12" db="EMBL/GenBank/DDBJ databases">
        <authorList>
            <person name="zhang j."/>
            <person name="sun C.M."/>
        </authorList>
    </citation>
    <scope>NUCLEOTIDE SEQUENCE</scope>
    <source>
        <strain evidence="2">NS-1</strain>
    </source>
</reference>
<protein>
    <submittedName>
        <fullName evidence="2">Uncharacterized protein</fullName>
    </submittedName>
</protein>
<feature type="transmembrane region" description="Helical" evidence="1">
    <location>
        <begin position="142"/>
        <end position="161"/>
    </location>
</feature>
<feature type="transmembrane region" description="Helical" evidence="1">
    <location>
        <begin position="167"/>
        <end position="183"/>
    </location>
</feature>
<keyword evidence="1" id="KW-1133">Transmembrane helix</keyword>
<accession>A0A8A7KAN6</accession>
<sequence length="192" mass="22090">MFERLAGVILIGFVIKMMDDFLDQEIDILQGDWNLTSVLKKGILPYSLVIMIFALHLNFAESVSYFSASYLLGMSSTAADKLPSRLRGWQEGLILIVIAIYLTSLREVITSIILVLILQFVDDYLDYKKEIYIKKDNLINKLGHLNGLIIFIILFILVFNFCLLKMIYFSLASCIIYLSLWLLKKYQIGRSI</sequence>
<dbReference type="RefSeq" id="WP_230866742.1">
    <property type="nucleotide sequence ID" value="NZ_CP046640.1"/>
</dbReference>
<organism evidence="2 3">
    <name type="scientific">Iocasia fonsfrigidae</name>
    <dbReference type="NCBI Taxonomy" id="2682810"/>
    <lineage>
        <taxon>Bacteria</taxon>
        <taxon>Bacillati</taxon>
        <taxon>Bacillota</taxon>
        <taxon>Clostridia</taxon>
        <taxon>Halanaerobiales</taxon>
        <taxon>Halanaerobiaceae</taxon>
        <taxon>Iocasia</taxon>
    </lineage>
</organism>
<dbReference type="KEGG" id="ifn:GM661_10075"/>
<dbReference type="Proteomes" id="UP000665020">
    <property type="component" value="Chromosome"/>
</dbReference>
<name>A0A8A7KAN6_9FIRM</name>
<feature type="transmembrane region" description="Helical" evidence="1">
    <location>
        <begin position="48"/>
        <end position="72"/>
    </location>
</feature>
<dbReference type="AlphaFoldDB" id="A0A8A7KAN6"/>
<feature type="transmembrane region" description="Helical" evidence="1">
    <location>
        <begin position="92"/>
        <end position="121"/>
    </location>
</feature>
<evidence type="ECO:0000313" key="3">
    <source>
        <dbReference type="Proteomes" id="UP000665020"/>
    </source>
</evidence>
<keyword evidence="1" id="KW-0472">Membrane</keyword>
<keyword evidence="1" id="KW-0812">Transmembrane</keyword>
<evidence type="ECO:0000256" key="1">
    <source>
        <dbReference type="SAM" id="Phobius"/>
    </source>
</evidence>
<keyword evidence="3" id="KW-1185">Reference proteome</keyword>
<proteinExistence type="predicted"/>
<dbReference type="EMBL" id="CP046640">
    <property type="protein sequence ID" value="QTL98300.1"/>
    <property type="molecule type" value="Genomic_DNA"/>
</dbReference>
<evidence type="ECO:0000313" key="2">
    <source>
        <dbReference type="EMBL" id="QTL98300.1"/>
    </source>
</evidence>